<dbReference type="InterPro" id="IPR024719">
    <property type="entry name" value="HpaB/PvcC/4-BUDH_C"/>
</dbReference>
<protein>
    <recommendedName>
        <fullName evidence="1">HpaB/PvcC/4-BUDH C-terminal domain-containing protein</fullName>
    </recommendedName>
</protein>
<dbReference type="SUPFAM" id="SSF47203">
    <property type="entry name" value="Acyl-CoA dehydrogenase C-terminal domain-like"/>
    <property type="match status" value="1"/>
</dbReference>
<dbReference type="InterPro" id="IPR036250">
    <property type="entry name" value="AcylCo_DH-like_C"/>
</dbReference>
<accession>A0A382HDA0</accession>
<dbReference type="Pfam" id="PF03241">
    <property type="entry name" value="HpaB"/>
    <property type="match status" value="1"/>
</dbReference>
<sequence length="223" mass="25073">VFIAGDVTVCSQQFHVTPSHVHQNYQCQIRLNVKMRFLLGLAHKIAEANGIIGLPSVREMLGQLAADATLVDAMLNAMEVKGEKWGDYFVVDRHNLYAAQVHTQQLYPRVITALRELAGGGMIMLPSAAVDFTNPEIANYIRRTQGSPVFEPEERVKFFKLAWDAVGSEFASRHVQYEMFYAGASFVTKGHSYRTYDWDGAANLMERMMNSYSLQDSLDKTGK</sequence>
<feature type="domain" description="HpaB/PvcC/4-BUDH C-terminal" evidence="1">
    <location>
        <begin position="10"/>
        <end position="209"/>
    </location>
</feature>
<feature type="non-terminal residue" evidence="2">
    <location>
        <position position="1"/>
    </location>
</feature>
<dbReference type="AlphaFoldDB" id="A0A382HDA0"/>
<organism evidence="2">
    <name type="scientific">marine metagenome</name>
    <dbReference type="NCBI Taxonomy" id="408172"/>
    <lineage>
        <taxon>unclassified sequences</taxon>
        <taxon>metagenomes</taxon>
        <taxon>ecological metagenomes</taxon>
    </lineage>
</organism>
<dbReference type="PANTHER" id="PTHR36117">
    <property type="entry name" value="4-HYDROXYPHENYLACETATE 3-MONOOXYGENASE-RELATED"/>
    <property type="match status" value="1"/>
</dbReference>
<reference evidence="2" key="1">
    <citation type="submission" date="2018-05" db="EMBL/GenBank/DDBJ databases">
        <authorList>
            <person name="Lanie J.A."/>
            <person name="Ng W.-L."/>
            <person name="Kazmierczak K.M."/>
            <person name="Andrzejewski T.M."/>
            <person name="Davidsen T.M."/>
            <person name="Wayne K.J."/>
            <person name="Tettelin H."/>
            <person name="Glass J.I."/>
            <person name="Rusch D."/>
            <person name="Podicherti R."/>
            <person name="Tsui H.-C.T."/>
            <person name="Winkler M.E."/>
        </authorList>
    </citation>
    <scope>NUCLEOTIDE SEQUENCE</scope>
</reference>
<evidence type="ECO:0000259" key="1">
    <source>
        <dbReference type="Pfam" id="PF03241"/>
    </source>
</evidence>
<dbReference type="EMBL" id="UINC01060616">
    <property type="protein sequence ID" value="SVB85304.1"/>
    <property type="molecule type" value="Genomic_DNA"/>
</dbReference>
<dbReference type="InterPro" id="IPR004925">
    <property type="entry name" value="HpaB/PvcC/4-BUDH"/>
</dbReference>
<name>A0A382HDA0_9ZZZZ</name>
<proteinExistence type="predicted"/>
<evidence type="ECO:0000313" key="2">
    <source>
        <dbReference type="EMBL" id="SVB85304.1"/>
    </source>
</evidence>
<dbReference type="GO" id="GO:0016627">
    <property type="term" value="F:oxidoreductase activity, acting on the CH-CH group of donors"/>
    <property type="evidence" value="ECO:0007669"/>
    <property type="project" value="InterPro"/>
</dbReference>
<gene>
    <name evidence="2" type="ORF">METZ01_LOCUS238158</name>
</gene>
<dbReference type="PANTHER" id="PTHR36117:SF3">
    <property type="entry name" value="4-HYDROXYPHENYLACETATE 3-MONOOXYGENASE-RELATED"/>
    <property type="match status" value="1"/>
</dbReference>
<dbReference type="Gene3D" id="1.20.140.10">
    <property type="entry name" value="Butyryl-CoA Dehydrogenase, subunit A, domain 3"/>
    <property type="match status" value="1"/>
</dbReference>